<dbReference type="PROSITE" id="PS51257">
    <property type="entry name" value="PROKAR_LIPOPROTEIN"/>
    <property type="match status" value="1"/>
</dbReference>
<keyword evidence="3" id="KW-0378">Hydrolase</keyword>
<dbReference type="InterPro" id="IPR029058">
    <property type="entry name" value="AB_hydrolase_fold"/>
</dbReference>
<feature type="domain" description="Serine aminopeptidase S33" evidence="2">
    <location>
        <begin position="65"/>
        <end position="303"/>
    </location>
</feature>
<dbReference type="AlphaFoldDB" id="A0A4Y9RW99"/>
<dbReference type="PANTHER" id="PTHR11614">
    <property type="entry name" value="PHOSPHOLIPASE-RELATED"/>
    <property type="match status" value="1"/>
</dbReference>
<keyword evidence="4" id="KW-1185">Reference proteome</keyword>
<dbReference type="GO" id="GO:0016787">
    <property type="term" value="F:hydrolase activity"/>
    <property type="evidence" value="ECO:0007669"/>
    <property type="project" value="UniProtKB-KW"/>
</dbReference>
<organism evidence="3 4">
    <name type="scientific">Brevundimonas intermedia</name>
    <dbReference type="NCBI Taxonomy" id="74315"/>
    <lineage>
        <taxon>Bacteria</taxon>
        <taxon>Pseudomonadati</taxon>
        <taxon>Pseudomonadota</taxon>
        <taxon>Alphaproteobacteria</taxon>
        <taxon>Caulobacterales</taxon>
        <taxon>Caulobacteraceae</taxon>
        <taxon>Brevundimonas</taxon>
    </lineage>
</organism>
<dbReference type="InterPro" id="IPR051044">
    <property type="entry name" value="MAG_DAG_Lipase"/>
</dbReference>
<reference evidence="3 4" key="1">
    <citation type="submission" date="2019-03" db="EMBL/GenBank/DDBJ databases">
        <title>Draft genome of Brevundimonas sp. a heavy metal resistant soil bacteria.</title>
        <authorList>
            <person name="Soto J."/>
        </authorList>
    </citation>
    <scope>NUCLEOTIDE SEQUENCE [LARGE SCALE GENOMIC DNA]</scope>
    <source>
        <strain evidence="3 4">B-10</strain>
    </source>
</reference>
<keyword evidence="1" id="KW-0732">Signal</keyword>
<dbReference type="InterPro" id="IPR022742">
    <property type="entry name" value="Hydrolase_4"/>
</dbReference>
<dbReference type="SUPFAM" id="SSF53474">
    <property type="entry name" value="alpha/beta-Hydrolases"/>
    <property type="match status" value="1"/>
</dbReference>
<sequence length="342" mass="36936">MVLQFSKLIPLAAALALSACATPHIQSPLTPPPGFAGAHVEDRALVMSDGARLPYLRWGPTDRAPWAVIVALHGMNDHDASFRLAGPWWAEQGIETWSYDQRGFGAAPGRGEWAGEQRMTDDLREITAMARARYPNAVIAVVGESMGGSVTAAAFGSDNPPDADRVVLLAPGVWGWSTQGPLNSAALNIAARALGDVALEPPEFITRDIHASSNTLELIRNGRDPMSILATRFDTVYGLVDLMETSSRSLGRIRGDAILMYGAHDEVVKKGPMRLALRRAEAEGGTLRTAWYPNGWHLLNRDLDAEIVYRDVVSWLRDPKAPLPSGAPAVLPQLDRKASAVP</sequence>
<protein>
    <submittedName>
        <fullName evidence="3">Alpha/beta fold hydrolase</fullName>
    </submittedName>
</protein>
<proteinExistence type="predicted"/>
<dbReference type="EMBL" id="SPVH01000006">
    <property type="protein sequence ID" value="TFW13153.1"/>
    <property type="molecule type" value="Genomic_DNA"/>
</dbReference>
<evidence type="ECO:0000256" key="1">
    <source>
        <dbReference type="SAM" id="SignalP"/>
    </source>
</evidence>
<evidence type="ECO:0000259" key="2">
    <source>
        <dbReference type="Pfam" id="PF12146"/>
    </source>
</evidence>
<gene>
    <name evidence="3" type="ORF">EGY25_11055</name>
</gene>
<evidence type="ECO:0000313" key="3">
    <source>
        <dbReference type="EMBL" id="TFW13153.1"/>
    </source>
</evidence>
<name>A0A4Y9RW99_9CAUL</name>
<feature type="chain" id="PRO_5021409604" evidence="1">
    <location>
        <begin position="22"/>
        <end position="342"/>
    </location>
</feature>
<dbReference type="Proteomes" id="UP000298216">
    <property type="component" value="Unassembled WGS sequence"/>
</dbReference>
<dbReference type="OrthoDB" id="9806902at2"/>
<dbReference type="Gene3D" id="3.40.50.1820">
    <property type="entry name" value="alpha/beta hydrolase"/>
    <property type="match status" value="1"/>
</dbReference>
<feature type="signal peptide" evidence="1">
    <location>
        <begin position="1"/>
        <end position="21"/>
    </location>
</feature>
<dbReference type="Pfam" id="PF12146">
    <property type="entry name" value="Hydrolase_4"/>
    <property type="match status" value="1"/>
</dbReference>
<comment type="caution">
    <text evidence="3">The sequence shown here is derived from an EMBL/GenBank/DDBJ whole genome shotgun (WGS) entry which is preliminary data.</text>
</comment>
<dbReference type="RefSeq" id="WP_135195620.1">
    <property type="nucleotide sequence ID" value="NZ_SPVH01000006.1"/>
</dbReference>
<accession>A0A4Y9RW99</accession>
<evidence type="ECO:0000313" key="4">
    <source>
        <dbReference type="Proteomes" id="UP000298216"/>
    </source>
</evidence>